<keyword evidence="2" id="KW-0614">Plasmid</keyword>
<name>A0A1S6GKS4_9MYCO</name>
<gene>
    <name evidence="2" type="ORF">pCBMA213_2_00036</name>
</gene>
<dbReference type="EMBL" id="KY349138">
    <property type="protein sequence ID" value="AQS22400.1"/>
    <property type="molecule type" value="Genomic_DNA"/>
</dbReference>
<dbReference type="AlphaFoldDB" id="A0A1S6GKS4"/>
<feature type="region of interest" description="Disordered" evidence="1">
    <location>
        <begin position="1"/>
        <end position="81"/>
    </location>
</feature>
<evidence type="ECO:0000313" key="2">
    <source>
        <dbReference type="EMBL" id="AQS22400.1"/>
    </source>
</evidence>
<reference evidence="2" key="1">
    <citation type="submission" date="2016-12" db="EMBL/GenBank/DDBJ databases">
        <title>Complete plasmid sequence carrying type IV-like and type VII secretion systems from an atypical mycobacteria strain.</title>
        <authorList>
            <person name="Morgado S."/>
            <person name="Marin M."/>
            <person name="Fonseca E."/>
            <person name="Freitas F."/>
            <person name="Vicente A.C."/>
        </authorList>
    </citation>
    <scope>NUCLEOTIDE SEQUENCE</scope>
    <source>
        <strain evidence="2">CBMA 213</strain>
        <plasmid evidence="2">pCBMA213_2</plasmid>
    </source>
</reference>
<dbReference type="RefSeq" id="WP_162465080.1">
    <property type="nucleotide sequence ID" value="NZ_MZMR01000015.1"/>
</dbReference>
<proteinExistence type="predicted"/>
<geneLocation type="plasmid" evidence="2">
    <name>pCBMA213_2</name>
</geneLocation>
<organism evidence="2">
    <name type="scientific">Mycolicibacterium sp. CBMA 213</name>
    <dbReference type="NCBI Taxonomy" id="1968788"/>
    <lineage>
        <taxon>Bacteria</taxon>
        <taxon>Bacillati</taxon>
        <taxon>Actinomycetota</taxon>
        <taxon>Actinomycetes</taxon>
        <taxon>Mycobacteriales</taxon>
        <taxon>Mycobacteriaceae</taxon>
        <taxon>Mycolicibacterium</taxon>
    </lineage>
</organism>
<sequence length="199" mass="20898">MSNLRQQNIPAEDLSDLSGPAPRGAGLGDLLSGTPAPARREPLPQTGGGAVEQVLESPAPTRPKAASRPPRQASVRTRSKPTSAVYVSQGVKLRFEDYRHKAKKTNLQVVLEAITAKHGQLADIIKASAVSTAPVGGSLFPSDPSAVRYLGGGAVQIGFSPTPEQENVLDALGEELGFSTRSTWIAPILNAFLPGRKDS</sequence>
<evidence type="ECO:0000256" key="1">
    <source>
        <dbReference type="SAM" id="MobiDB-lite"/>
    </source>
</evidence>
<protein>
    <submittedName>
        <fullName evidence="2">Uncharacterized protein</fullName>
    </submittedName>
</protein>
<accession>A0A1S6GKS4</accession>